<name>A0A6J7D7D5_9ZZZZ</name>
<reference evidence="7" key="1">
    <citation type="submission" date="2020-05" db="EMBL/GenBank/DDBJ databases">
        <authorList>
            <person name="Chiriac C."/>
            <person name="Salcher M."/>
            <person name="Ghai R."/>
            <person name="Kavagutti S V."/>
        </authorList>
    </citation>
    <scope>NUCLEOTIDE SEQUENCE</scope>
</reference>
<gene>
    <name evidence="7" type="ORF">UFOPK3381_00471</name>
</gene>
<dbReference type="InterPro" id="IPR051784">
    <property type="entry name" value="Nod_factor_ABC_transporter"/>
</dbReference>
<dbReference type="GO" id="GO:0043190">
    <property type="term" value="C:ATP-binding cassette (ABC) transporter complex"/>
    <property type="evidence" value="ECO:0007669"/>
    <property type="project" value="InterPro"/>
</dbReference>
<feature type="transmembrane region" description="Helical" evidence="5">
    <location>
        <begin position="21"/>
        <end position="41"/>
    </location>
</feature>
<dbReference type="PIRSF" id="PIRSF006648">
    <property type="entry name" value="DrrB"/>
    <property type="match status" value="1"/>
</dbReference>
<proteinExistence type="predicted"/>
<evidence type="ECO:0000256" key="3">
    <source>
        <dbReference type="ARBA" id="ARBA00022989"/>
    </source>
</evidence>
<dbReference type="PROSITE" id="PS51012">
    <property type="entry name" value="ABC_TM2"/>
    <property type="match status" value="1"/>
</dbReference>
<sequence>MRAWQAQSAAEVKMTIKRGETLLLTIGIPLLLLIFFSFTSFVSLPGAKRVDFLAPGIIALCVMSTSLVSLSIATGFDRSYGVLRRLFTTPLGTRSLVVSKIVGVVVVELLQVLIVGGVAIAIGWRPHGGWAGAAICLLALLVASIAFAGIGLLLAGNLKAEVNLAAANGLYLVLLLVSGFVIPVTSFPSFMRHAVIFTPSGALASGLHNVVGSGVAFGVTNIISLVVWAVIAPLLASRAFSYE</sequence>
<dbReference type="Pfam" id="PF01061">
    <property type="entry name" value="ABC2_membrane"/>
    <property type="match status" value="1"/>
</dbReference>
<dbReference type="InterPro" id="IPR013525">
    <property type="entry name" value="ABC2_TM"/>
</dbReference>
<dbReference type="InterPro" id="IPR047817">
    <property type="entry name" value="ABC2_TM_bact-type"/>
</dbReference>
<evidence type="ECO:0000259" key="6">
    <source>
        <dbReference type="PROSITE" id="PS51012"/>
    </source>
</evidence>
<feature type="transmembrane region" description="Helical" evidence="5">
    <location>
        <begin position="97"/>
        <end position="124"/>
    </location>
</feature>
<comment type="subcellular location">
    <subcellularLocation>
        <location evidence="1">Membrane</location>
        <topology evidence="1">Multi-pass membrane protein</topology>
    </subcellularLocation>
</comment>
<keyword evidence="2 5" id="KW-0812">Transmembrane</keyword>
<feature type="transmembrane region" description="Helical" evidence="5">
    <location>
        <begin position="210"/>
        <end position="236"/>
    </location>
</feature>
<feature type="transmembrane region" description="Helical" evidence="5">
    <location>
        <begin position="53"/>
        <end position="76"/>
    </location>
</feature>
<organism evidence="7">
    <name type="scientific">freshwater metagenome</name>
    <dbReference type="NCBI Taxonomy" id="449393"/>
    <lineage>
        <taxon>unclassified sequences</taxon>
        <taxon>metagenomes</taxon>
        <taxon>ecological metagenomes</taxon>
    </lineage>
</organism>
<evidence type="ECO:0000256" key="4">
    <source>
        <dbReference type="ARBA" id="ARBA00023136"/>
    </source>
</evidence>
<dbReference type="InterPro" id="IPR000412">
    <property type="entry name" value="ABC_2_transport"/>
</dbReference>
<dbReference type="EMBL" id="CAFBLN010000012">
    <property type="protein sequence ID" value="CAB4864894.1"/>
    <property type="molecule type" value="Genomic_DNA"/>
</dbReference>
<evidence type="ECO:0000313" key="7">
    <source>
        <dbReference type="EMBL" id="CAB4864894.1"/>
    </source>
</evidence>
<protein>
    <submittedName>
        <fullName evidence="7">Unannotated protein</fullName>
    </submittedName>
</protein>
<feature type="transmembrane region" description="Helical" evidence="5">
    <location>
        <begin position="130"/>
        <end position="158"/>
    </location>
</feature>
<feature type="transmembrane region" description="Helical" evidence="5">
    <location>
        <begin position="170"/>
        <end position="190"/>
    </location>
</feature>
<keyword evidence="4 5" id="KW-0472">Membrane</keyword>
<evidence type="ECO:0000256" key="2">
    <source>
        <dbReference type="ARBA" id="ARBA00022692"/>
    </source>
</evidence>
<accession>A0A6J7D7D5</accession>
<keyword evidence="3 5" id="KW-1133">Transmembrane helix</keyword>
<dbReference type="PANTHER" id="PTHR43229">
    <property type="entry name" value="NODULATION PROTEIN J"/>
    <property type="match status" value="1"/>
</dbReference>
<dbReference type="PANTHER" id="PTHR43229:SF2">
    <property type="entry name" value="NODULATION PROTEIN J"/>
    <property type="match status" value="1"/>
</dbReference>
<dbReference type="GO" id="GO:0140359">
    <property type="term" value="F:ABC-type transporter activity"/>
    <property type="evidence" value="ECO:0007669"/>
    <property type="project" value="InterPro"/>
</dbReference>
<evidence type="ECO:0000256" key="1">
    <source>
        <dbReference type="ARBA" id="ARBA00004141"/>
    </source>
</evidence>
<evidence type="ECO:0000256" key="5">
    <source>
        <dbReference type="SAM" id="Phobius"/>
    </source>
</evidence>
<feature type="domain" description="ABC transmembrane type-2" evidence="6">
    <location>
        <begin position="20"/>
        <end position="243"/>
    </location>
</feature>
<dbReference type="AlphaFoldDB" id="A0A6J7D7D5"/>